<organism evidence="2 3">
    <name type="scientific">Cymbomonas tetramitiformis</name>
    <dbReference type="NCBI Taxonomy" id="36881"/>
    <lineage>
        <taxon>Eukaryota</taxon>
        <taxon>Viridiplantae</taxon>
        <taxon>Chlorophyta</taxon>
        <taxon>Pyramimonadophyceae</taxon>
        <taxon>Pyramimonadales</taxon>
        <taxon>Pyramimonadaceae</taxon>
        <taxon>Cymbomonas</taxon>
    </lineage>
</organism>
<accession>A0AAE0KP40</accession>
<keyword evidence="3" id="KW-1185">Reference proteome</keyword>
<dbReference type="AlphaFoldDB" id="A0AAE0KP40"/>
<dbReference type="EMBL" id="LGRX02022513">
    <property type="protein sequence ID" value="KAK3255527.1"/>
    <property type="molecule type" value="Genomic_DNA"/>
</dbReference>
<reference evidence="2 3" key="1">
    <citation type="journal article" date="2015" name="Genome Biol. Evol.">
        <title>Comparative Genomics of a Bacterivorous Green Alga Reveals Evolutionary Causalities and Consequences of Phago-Mixotrophic Mode of Nutrition.</title>
        <authorList>
            <person name="Burns J.A."/>
            <person name="Paasch A."/>
            <person name="Narechania A."/>
            <person name="Kim E."/>
        </authorList>
    </citation>
    <scope>NUCLEOTIDE SEQUENCE [LARGE SCALE GENOMIC DNA]</scope>
    <source>
        <strain evidence="2 3">PLY_AMNH</strain>
    </source>
</reference>
<evidence type="ECO:0000313" key="3">
    <source>
        <dbReference type="Proteomes" id="UP001190700"/>
    </source>
</evidence>
<sequence>MRSTLDLEKNAVSFAAEVESVDKAELVSAKQLISDLEAKVTQQQFMMDVLKDQVESMEREKEQDIEDMAEGSPTALQASLKQKEVEIEALTGEVASLQSASRESVRNEVATQRELHETQAKMKALQDEIAQEAKADARLQEAEAQVAVLEEQLATLRVAHEELNMFTMVERSVKEDGAGVEAKDQELLELQAKLQVANAQIEELSQNAVPPLSQFLQTTSVKAVEDGKSFYEAQPADEDAPQPEDALELQADAMSEDCMRMEIMELREKLQHSQTELVSLREELESTRDELATAQEEADFERAEKEKAYNSNDDIRREVLIKAEMKALQKEIVDLQEALGSANSLADDRAM</sequence>
<keyword evidence="1" id="KW-0175">Coiled coil</keyword>
<evidence type="ECO:0000313" key="2">
    <source>
        <dbReference type="EMBL" id="KAK3255527.1"/>
    </source>
</evidence>
<protein>
    <submittedName>
        <fullName evidence="2">Uncharacterized protein</fullName>
    </submittedName>
</protein>
<feature type="coiled-coil region" evidence="1">
    <location>
        <begin position="263"/>
        <end position="345"/>
    </location>
</feature>
<comment type="caution">
    <text evidence="2">The sequence shown here is derived from an EMBL/GenBank/DDBJ whole genome shotgun (WGS) entry which is preliminary data.</text>
</comment>
<dbReference type="Proteomes" id="UP001190700">
    <property type="component" value="Unassembled WGS sequence"/>
</dbReference>
<feature type="non-terminal residue" evidence="2">
    <location>
        <position position="351"/>
    </location>
</feature>
<name>A0AAE0KP40_9CHLO</name>
<gene>
    <name evidence="2" type="ORF">CYMTET_35293</name>
</gene>
<evidence type="ECO:0000256" key="1">
    <source>
        <dbReference type="SAM" id="Coils"/>
    </source>
</evidence>
<feature type="coiled-coil region" evidence="1">
    <location>
        <begin position="47"/>
        <end position="207"/>
    </location>
</feature>
<proteinExistence type="predicted"/>